<feature type="compositionally biased region" description="Acidic residues" evidence="1">
    <location>
        <begin position="1064"/>
        <end position="1080"/>
    </location>
</feature>
<evidence type="ECO:0000259" key="2">
    <source>
        <dbReference type="Pfam" id="PF13116"/>
    </source>
</evidence>
<dbReference type="Pfam" id="PF13116">
    <property type="entry name" value="YhdP"/>
    <property type="match status" value="1"/>
</dbReference>
<accession>A0ABV8UKX7</accession>
<reference evidence="4" key="1">
    <citation type="journal article" date="2019" name="Int. J. Syst. Evol. Microbiol.">
        <title>The Global Catalogue of Microorganisms (GCM) 10K type strain sequencing project: providing services to taxonomists for standard genome sequencing and annotation.</title>
        <authorList>
            <consortium name="The Broad Institute Genomics Platform"/>
            <consortium name="The Broad Institute Genome Sequencing Center for Infectious Disease"/>
            <person name="Wu L."/>
            <person name="Ma J."/>
        </authorList>
    </citation>
    <scope>NUCLEOTIDE SEQUENCE [LARGE SCALE GENOMIC DNA]</scope>
    <source>
        <strain evidence="4">CECT 8472</strain>
    </source>
</reference>
<evidence type="ECO:0000256" key="1">
    <source>
        <dbReference type="SAM" id="MobiDB-lite"/>
    </source>
</evidence>
<proteinExistence type="predicted"/>
<gene>
    <name evidence="3" type="ORF">ACFOW6_06715</name>
</gene>
<dbReference type="Proteomes" id="UP001595799">
    <property type="component" value="Unassembled WGS sequence"/>
</dbReference>
<dbReference type="EMBL" id="JBHSCW010000003">
    <property type="protein sequence ID" value="MFC4351235.1"/>
    <property type="molecule type" value="Genomic_DNA"/>
</dbReference>
<protein>
    <submittedName>
        <fullName evidence="3">AsmA-like C-terminal region-containing protein</fullName>
    </submittedName>
</protein>
<feature type="domain" description="YhdP central" evidence="2">
    <location>
        <begin position="277"/>
        <end position="820"/>
    </location>
</feature>
<comment type="caution">
    <text evidence="3">The sequence shown here is derived from an EMBL/GenBank/DDBJ whole genome shotgun (WGS) entry which is preliminary data.</text>
</comment>
<sequence length="1094" mass="118327">MLFRSASTVLNLISALFFLVLVLLAFAAWRLAQEPVSMDFLEPYLEDALSNANEDIEVDVGDTYLAWSGSASRFGIRARDWRVYDDQDRLLASFPSADVVFSLTELLHGRIAPVEIDIMNASVNLIRGEEGGFRLGSLGEDTGREEDFSEVAERFLGRMLAEQRGDQPWSYLQKLHVSNSEVRLEDRQLDTVLSAENSDIDLWREPSGMGGQAALELRIGDQLTPLTADFHHGRGSDSIAMNITVDRLDPTAAASAFPGSGILPGLQFVLAGEVQVDVPLSGELPHGRFTINAPEGRIALPEHFRRPVAFKDASLEGSFSANGERRLSLSEGSFTLLTPDQEPGPRIRISSEVEAAEGGYRVGVDAEVRRVLATELFHYWPRTTAENARKWVTGNIRDGRVNLLKAQAAIAIGKAGEAELLELTGGFDYEGLEVHYLEPLPPAVDTVGTASFNPDGLDFVIAGGRVNGIEVSEGLLDIYGLSGEDHRLDMTLQANGPLPAAFEILEHPRLALLQEMGFTASGSEGRFNAELNFAFPLLDDLEFDDVELSTEGQLEDVFIEDAFLEEDMRGGPLDIRVTQDEMNVQGPMQLGSVQGTADWREVFAGQGVRTRVQAEIPRFNQEDWEIVGFDPSPYLSGPVSAGLTARLHADERVEVEVRGDLGDAGLHVPELDWRKPAGESGEITASLVLQGERFLGVEDFKLTTADLQAAGVVTMDESGEDIQEAALSDFVLGRSNLQDVVVRTPQDGTLEVVLGSGQLDLLPLLEESSQEDNAAAPENGEDAVSPDLVVRTPGLSRVYFSEDRYFEDLSLEAERRDGIWLYARGQAELSGGQQGVADSEDSPGVPIPEGLHLTYGPQESGKYALELTASDMGALLQALGLTEGIRGGAMRISGESEGPYPEEPMNVRLWSQDFRLVNAPAMAQLLTVASLTGIADLMSGEGIGFQRLHGEAIIYESQITSDLIQANGPALGITARGRLDMEGDETDIRGSLVPAYSVNSMLGSIPVLGDLLTGGEGEGILGVSYVVTGSMDDPEIAVNPLSFLAPGFLRQLFNIAPDTSPPETNEEPEPEAEQMPEESPDPSANPGRPPSMGR</sequence>
<organism evidence="3 4">
    <name type="scientific">Fodinicurvata halophila</name>
    <dbReference type="NCBI Taxonomy" id="1419723"/>
    <lineage>
        <taxon>Bacteria</taxon>
        <taxon>Pseudomonadati</taxon>
        <taxon>Pseudomonadota</taxon>
        <taxon>Alphaproteobacteria</taxon>
        <taxon>Rhodospirillales</taxon>
        <taxon>Rhodovibrionaceae</taxon>
        <taxon>Fodinicurvata</taxon>
    </lineage>
</organism>
<evidence type="ECO:0000313" key="3">
    <source>
        <dbReference type="EMBL" id="MFC4351235.1"/>
    </source>
</evidence>
<feature type="region of interest" description="Disordered" evidence="1">
    <location>
        <begin position="1054"/>
        <end position="1094"/>
    </location>
</feature>
<keyword evidence="4" id="KW-1185">Reference proteome</keyword>
<evidence type="ECO:0000313" key="4">
    <source>
        <dbReference type="Proteomes" id="UP001595799"/>
    </source>
</evidence>
<dbReference type="InterPro" id="IPR025263">
    <property type="entry name" value="YhdP_central"/>
</dbReference>
<dbReference type="RefSeq" id="WP_382421571.1">
    <property type="nucleotide sequence ID" value="NZ_JBHSCW010000003.1"/>
</dbReference>
<name>A0ABV8UKX7_9PROT</name>